<dbReference type="HOGENOM" id="CLU_1799952_0_0_1"/>
<sequence length="144" mass="16629">MEGNTGSANDEPQSLLFTWKAENFSRLEAKKMYSETVDLGGYKWRLLVFPNKDHLSIFLDVAASENLPDNWSVCPLFTLTVVNQIDKRYSVNKDTYHEFNERDHDWGFNCFMPLTELYNPRTGYLVDDTCIIQVEISIGSLFAD</sequence>
<dbReference type="InterPro" id="IPR008974">
    <property type="entry name" value="TRAF-like"/>
</dbReference>
<dbReference type="PROSITE" id="PS50144">
    <property type="entry name" value="MATH"/>
    <property type="match status" value="1"/>
</dbReference>
<evidence type="ECO:0000259" key="2">
    <source>
        <dbReference type="PROSITE" id="PS50144"/>
    </source>
</evidence>
<dbReference type="InParanoid" id="A0A061FRP9"/>
<dbReference type="PANTHER" id="PTHR46236">
    <property type="entry name" value="TRAF-LIKE SUPERFAMILY PROTEIN"/>
    <property type="match status" value="1"/>
</dbReference>
<dbReference type="InterPro" id="IPR002083">
    <property type="entry name" value="MATH/TRAF_dom"/>
</dbReference>
<keyword evidence="4" id="KW-1185">Reference proteome</keyword>
<dbReference type="CDD" id="cd00121">
    <property type="entry name" value="MATH"/>
    <property type="match status" value="1"/>
</dbReference>
<dbReference type="eggNOG" id="KOG1863">
    <property type="taxonomic scope" value="Eukaryota"/>
</dbReference>
<dbReference type="GO" id="GO:0006508">
    <property type="term" value="P:proteolysis"/>
    <property type="evidence" value="ECO:0007669"/>
    <property type="project" value="UniProtKB-KW"/>
</dbReference>
<dbReference type="SMART" id="SM00061">
    <property type="entry name" value="MATH"/>
    <property type="match status" value="1"/>
</dbReference>
<dbReference type="SUPFAM" id="SSF49599">
    <property type="entry name" value="TRAF domain-like"/>
    <property type="match status" value="1"/>
</dbReference>
<feature type="domain" description="MATH" evidence="2">
    <location>
        <begin position="14"/>
        <end position="136"/>
    </location>
</feature>
<evidence type="ECO:0000313" key="4">
    <source>
        <dbReference type="Proteomes" id="UP000026915"/>
    </source>
</evidence>
<organism evidence="3 4">
    <name type="scientific">Theobroma cacao</name>
    <name type="common">Cacao</name>
    <name type="synonym">Cocoa</name>
    <dbReference type="NCBI Taxonomy" id="3641"/>
    <lineage>
        <taxon>Eukaryota</taxon>
        <taxon>Viridiplantae</taxon>
        <taxon>Streptophyta</taxon>
        <taxon>Embryophyta</taxon>
        <taxon>Tracheophyta</taxon>
        <taxon>Spermatophyta</taxon>
        <taxon>Magnoliopsida</taxon>
        <taxon>eudicotyledons</taxon>
        <taxon>Gunneridae</taxon>
        <taxon>Pentapetalae</taxon>
        <taxon>rosids</taxon>
        <taxon>malvids</taxon>
        <taxon>Malvales</taxon>
        <taxon>Malvaceae</taxon>
        <taxon>Byttnerioideae</taxon>
        <taxon>Theobroma</taxon>
    </lineage>
</organism>
<evidence type="ECO:0000313" key="3">
    <source>
        <dbReference type="EMBL" id="EOY19342.1"/>
    </source>
</evidence>
<dbReference type="STRING" id="3641.A0A061FRP9"/>
<reference evidence="3 4" key="1">
    <citation type="journal article" date="2013" name="Genome Biol.">
        <title>The genome sequence of the most widely cultivated cacao type and its use to identify candidate genes regulating pod color.</title>
        <authorList>
            <person name="Motamayor J.C."/>
            <person name="Mockaitis K."/>
            <person name="Schmutz J."/>
            <person name="Haiminen N."/>
            <person name="Iii D.L."/>
            <person name="Cornejo O."/>
            <person name="Findley S.D."/>
            <person name="Zheng P."/>
            <person name="Utro F."/>
            <person name="Royaert S."/>
            <person name="Saski C."/>
            <person name="Jenkins J."/>
            <person name="Podicheti R."/>
            <person name="Zhao M."/>
            <person name="Scheffler B.E."/>
            <person name="Stack J.C."/>
            <person name="Feltus F.A."/>
            <person name="Mustiga G.M."/>
            <person name="Amores F."/>
            <person name="Phillips W."/>
            <person name="Marelli J.P."/>
            <person name="May G.D."/>
            <person name="Shapiro H."/>
            <person name="Ma J."/>
            <person name="Bustamante C.D."/>
            <person name="Schnell R.J."/>
            <person name="Main D."/>
            <person name="Gilbert D."/>
            <person name="Parida L."/>
            <person name="Kuhn D.N."/>
        </authorList>
    </citation>
    <scope>NUCLEOTIDE SEQUENCE [LARGE SCALE GENOMIC DNA]</scope>
    <source>
        <strain evidence="4">cv. Matina 1-6</strain>
    </source>
</reference>
<evidence type="ECO:0000256" key="1">
    <source>
        <dbReference type="ARBA" id="ARBA00023054"/>
    </source>
</evidence>
<dbReference type="Gene3D" id="2.60.210.10">
    <property type="entry name" value="Apoptosis, Tumor Necrosis Factor Receptor Associated Protein 2, Chain A"/>
    <property type="match status" value="1"/>
</dbReference>
<dbReference type="PANTHER" id="PTHR46236:SF35">
    <property type="entry name" value="MATH DOMAIN-CONTAINING PROTEIN"/>
    <property type="match status" value="1"/>
</dbReference>
<gene>
    <name evidence="3" type="ORF">TCM_044412</name>
</gene>
<keyword evidence="3" id="KW-0645">Protease</keyword>
<accession>A0A061FRP9</accession>
<dbReference type="Pfam" id="PF22486">
    <property type="entry name" value="MATH_2"/>
    <property type="match status" value="1"/>
</dbReference>
<keyword evidence="3" id="KW-0378">Hydrolase</keyword>
<dbReference type="OMA" id="HEFNERD"/>
<dbReference type="Proteomes" id="UP000026915">
    <property type="component" value="Chromosome 10"/>
</dbReference>
<dbReference type="GO" id="GO:0008233">
    <property type="term" value="F:peptidase activity"/>
    <property type="evidence" value="ECO:0007669"/>
    <property type="project" value="UniProtKB-KW"/>
</dbReference>
<dbReference type="KEGG" id="tcc:18586889"/>
<dbReference type="OrthoDB" id="997303at2759"/>
<keyword evidence="1" id="KW-0175">Coiled coil</keyword>
<dbReference type="AlphaFoldDB" id="A0A061FRP9"/>
<dbReference type="SMR" id="A0A061FRP9"/>
<dbReference type="InterPro" id="IPR050804">
    <property type="entry name" value="MCC"/>
</dbReference>
<dbReference type="Gramene" id="EOY19342">
    <property type="protein sequence ID" value="EOY19342"/>
    <property type="gene ID" value="TCM_044412"/>
</dbReference>
<name>A0A061FRP9_THECC</name>
<dbReference type="EMBL" id="CM001888">
    <property type="protein sequence ID" value="EOY19342.1"/>
    <property type="molecule type" value="Genomic_DNA"/>
</dbReference>
<proteinExistence type="predicted"/>
<protein>
    <submittedName>
        <fullName evidence="3">Ubiquitin-specific protease 13, putative</fullName>
    </submittedName>
</protein>